<evidence type="ECO:0000259" key="5">
    <source>
        <dbReference type="Pfam" id="PF00217"/>
    </source>
</evidence>
<keyword evidence="9" id="KW-1185">Reference proteome</keyword>
<feature type="domain" description="Phosphagen kinase C-terminal" evidence="5">
    <location>
        <begin position="161"/>
        <end position="215"/>
    </location>
</feature>
<keyword evidence="1" id="KW-0808">Transferase</keyword>
<protein>
    <submittedName>
        <fullName evidence="7">ATP--guanido phosphotransferase</fullName>
    </submittedName>
</protein>
<evidence type="ECO:0000313" key="8">
    <source>
        <dbReference type="Proteomes" id="UP001208540"/>
    </source>
</evidence>
<dbReference type="Pfam" id="PF00217">
    <property type="entry name" value="ATP-gua_Ptrans"/>
    <property type="match status" value="1"/>
</dbReference>
<comment type="caution">
    <text evidence="7">The sequence shown here is derived from an EMBL/GenBank/DDBJ whole genome shotgun (WGS) entry which is preliminary data.</text>
</comment>
<dbReference type="GO" id="GO:0005524">
    <property type="term" value="F:ATP binding"/>
    <property type="evidence" value="ECO:0007669"/>
    <property type="project" value="UniProtKB-KW"/>
</dbReference>
<proteinExistence type="predicted"/>
<organism evidence="7 8">
    <name type="scientific">Leptospira soteropolitanensis</name>
    <dbReference type="NCBI Taxonomy" id="2950025"/>
    <lineage>
        <taxon>Bacteria</taxon>
        <taxon>Pseudomonadati</taxon>
        <taxon>Spirochaetota</taxon>
        <taxon>Spirochaetia</taxon>
        <taxon>Leptospirales</taxon>
        <taxon>Leptospiraceae</taxon>
        <taxon>Leptospira</taxon>
    </lineage>
</organism>
<evidence type="ECO:0000256" key="2">
    <source>
        <dbReference type="ARBA" id="ARBA00022741"/>
    </source>
</evidence>
<dbReference type="RefSeq" id="WP_265352403.1">
    <property type="nucleotide sequence ID" value="NZ_JAMQPL010000005.1"/>
</dbReference>
<gene>
    <name evidence="6" type="ORF">ND861_11955</name>
    <name evidence="7" type="ORF">ND862_11910</name>
</gene>
<dbReference type="EMBL" id="JAMQPM010000005">
    <property type="protein sequence ID" value="MCW7527064.1"/>
    <property type="molecule type" value="Genomic_DNA"/>
</dbReference>
<dbReference type="Gene3D" id="3.30.590.10">
    <property type="entry name" value="Glutamine synthetase/guanido kinase, catalytic domain"/>
    <property type="match status" value="1"/>
</dbReference>
<keyword evidence="3" id="KW-0418">Kinase</keyword>
<evidence type="ECO:0000256" key="1">
    <source>
        <dbReference type="ARBA" id="ARBA00022679"/>
    </source>
</evidence>
<evidence type="ECO:0000313" key="9">
    <source>
        <dbReference type="Proteomes" id="UP001208912"/>
    </source>
</evidence>
<evidence type="ECO:0000313" key="6">
    <source>
        <dbReference type="EMBL" id="MCW7527064.1"/>
    </source>
</evidence>
<dbReference type="Proteomes" id="UP001208912">
    <property type="component" value="Unassembled WGS sequence"/>
</dbReference>
<dbReference type="Proteomes" id="UP001208540">
    <property type="component" value="Unassembled WGS sequence"/>
</dbReference>
<keyword evidence="4" id="KW-0067">ATP-binding</keyword>
<dbReference type="SUPFAM" id="SSF55931">
    <property type="entry name" value="Glutamine synthetase/guanido kinase"/>
    <property type="match status" value="1"/>
</dbReference>
<name>A0AAW5VMT0_9LEPT</name>
<dbReference type="AlphaFoldDB" id="A0AAW5VMT0"/>
<evidence type="ECO:0000256" key="4">
    <source>
        <dbReference type="ARBA" id="ARBA00022840"/>
    </source>
</evidence>
<dbReference type="EMBL" id="JAMQPL010000005">
    <property type="protein sequence ID" value="MCW7530921.1"/>
    <property type="molecule type" value="Genomic_DNA"/>
</dbReference>
<sequence length="261" mass="30395">MVFCRFCGTKEIQFRKSGKFGCGYCVQVFEYPKFTKTQIIPKNRIDVLEKFVKENSRFLTILSFRTRITRNIKSNRFPFYDSLFDKSKQLLVENEMEYWLYPNGLYPPNTLSENFEERMGFYLGSEDHIRWEKISFPYPLGGNDGSSLTEKKTKHKIFRFLLLKENWAEFAEIGYISSCPTNLGAGRRDSVLVSVDSVVSPKFFSILQTLTEFGIEFAPSSDHSFRKIGKNPVLVVKISWKNARAVQKRQFYKILGLRGSL</sequence>
<dbReference type="GO" id="GO:0016301">
    <property type="term" value="F:kinase activity"/>
    <property type="evidence" value="ECO:0007669"/>
    <property type="project" value="UniProtKB-KW"/>
</dbReference>
<evidence type="ECO:0000256" key="3">
    <source>
        <dbReference type="ARBA" id="ARBA00022777"/>
    </source>
</evidence>
<evidence type="ECO:0000313" key="7">
    <source>
        <dbReference type="EMBL" id="MCW7530921.1"/>
    </source>
</evidence>
<accession>A0AAW5VMT0</accession>
<keyword evidence="2" id="KW-0547">Nucleotide-binding</keyword>
<dbReference type="InterPro" id="IPR014746">
    <property type="entry name" value="Gln_synth/guanido_kin_cat_dom"/>
</dbReference>
<dbReference type="InterPro" id="IPR022414">
    <property type="entry name" value="ATP-guanido_PTrfase_cat"/>
</dbReference>
<reference evidence="7 9" key="1">
    <citation type="submission" date="2022-06" db="EMBL/GenBank/DDBJ databases">
        <title>Leptospira isolates from biofilms formed at urban environments.</title>
        <authorList>
            <person name="Ribeiro P.S."/>
            <person name="Sousa T."/>
            <person name="Carvalho N."/>
            <person name="Aburjaile F."/>
            <person name="Neves F."/>
            <person name="Oliveira D."/>
            <person name="Blanco L."/>
            <person name="Lima J."/>
            <person name="Costa F."/>
            <person name="Brenig B."/>
            <person name="Soares S."/>
            <person name="Ramos R."/>
            <person name="Goes-Neto A."/>
            <person name="Matiuzzi M."/>
            <person name="Azevedo V."/>
            <person name="Ristow P."/>
        </authorList>
    </citation>
    <scope>NUCLEOTIDE SEQUENCE</scope>
    <source>
        <strain evidence="6 9">VSF19</strain>
        <strain evidence="7">VSF20</strain>
    </source>
</reference>